<evidence type="ECO:0000313" key="3">
    <source>
        <dbReference type="Proteomes" id="UP000662747"/>
    </source>
</evidence>
<dbReference type="Proteomes" id="UP000662747">
    <property type="component" value="Chromosome"/>
</dbReference>
<feature type="region of interest" description="Disordered" evidence="1">
    <location>
        <begin position="26"/>
        <end position="70"/>
    </location>
</feature>
<gene>
    <name evidence="2" type="ORF">JY651_49910</name>
</gene>
<name>A0ABX7NWM8_9BACT</name>
<reference evidence="2 3" key="1">
    <citation type="submission" date="2021-02" db="EMBL/GenBank/DDBJ databases">
        <title>De Novo genome assembly of isolated myxobacteria.</title>
        <authorList>
            <person name="Stevens D.C."/>
        </authorList>
    </citation>
    <scope>NUCLEOTIDE SEQUENCE [LARGE SCALE GENOMIC DNA]</scope>
    <source>
        <strain evidence="3">SCPEA02</strain>
    </source>
</reference>
<dbReference type="RefSeq" id="WP_206724693.1">
    <property type="nucleotide sequence ID" value="NZ_CP071090.1"/>
</dbReference>
<dbReference type="EMBL" id="CP071090">
    <property type="protein sequence ID" value="QSQ23118.1"/>
    <property type="molecule type" value="Genomic_DNA"/>
</dbReference>
<protein>
    <recommendedName>
        <fullName evidence="4">Lipoprotein</fullName>
    </recommendedName>
</protein>
<accession>A0ABX7NWM8</accession>
<organism evidence="2 3">
    <name type="scientific">Pyxidicoccus parkwayensis</name>
    <dbReference type="NCBI Taxonomy" id="2813578"/>
    <lineage>
        <taxon>Bacteria</taxon>
        <taxon>Pseudomonadati</taxon>
        <taxon>Myxococcota</taxon>
        <taxon>Myxococcia</taxon>
        <taxon>Myxococcales</taxon>
        <taxon>Cystobacterineae</taxon>
        <taxon>Myxococcaceae</taxon>
        <taxon>Pyxidicoccus</taxon>
    </lineage>
</organism>
<evidence type="ECO:0008006" key="4">
    <source>
        <dbReference type="Google" id="ProtNLM"/>
    </source>
</evidence>
<evidence type="ECO:0000256" key="1">
    <source>
        <dbReference type="SAM" id="MobiDB-lite"/>
    </source>
</evidence>
<dbReference type="PROSITE" id="PS51257">
    <property type="entry name" value="PROKAR_LIPOPROTEIN"/>
    <property type="match status" value="1"/>
</dbReference>
<keyword evidence="3" id="KW-1185">Reference proteome</keyword>
<evidence type="ECO:0000313" key="2">
    <source>
        <dbReference type="EMBL" id="QSQ23118.1"/>
    </source>
</evidence>
<proteinExistence type="predicted"/>
<feature type="compositionally biased region" description="Basic residues" evidence="1">
    <location>
        <begin position="58"/>
        <end position="70"/>
    </location>
</feature>
<sequence length="70" mass="7873">MKNLRFLVPLFALVSLQGCIYHRGLKEAQSSPSKSHSSSSKRKECAPSQYWDGDQCRHKGKGKGARKHDD</sequence>